<evidence type="ECO:0000256" key="4">
    <source>
        <dbReference type="SAM" id="SignalP"/>
    </source>
</evidence>
<dbReference type="InterPro" id="IPR036116">
    <property type="entry name" value="FN3_sf"/>
</dbReference>
<comment type="caution">
    <text evidence="6">The sequence shown here is derived from an EMBL/GenBank/DDBJ whole genome shotgun (WGS) entry which is preliminary data.</text>
</comment>
<dbReference type="AlphaFoldDB" id="A0A8J7JCU4"/>
<protein>
    <submittedName>
        <fullName evidence="6">C-type cytochrome</fullName>
    </submittedName>
</protein>
<dbReference type="SUPFAM" id="SSF46626">
    <property type="entry name" value="Cytochrome c"/>
    <property type="match status" value="1"/>
</dbReference>
<keyword evidence="1" id="KW-0349">Heme</keyword>
<keyword evidence="2" id="KW-0479">Metal-binding</keyword>
<feature type="chain" id="PRO_5035323819" evidence="4">
    <location>
        <begin position="30"/>
        <end position="195"/>
    </location>
</feature>
<keyword evidence="4" id="KW-0732">Signal</keyword>
<reference evidence="6" key="1">
    <citation type="submission" date="2020-12" db="EMBL/GenBank/DDBJ databases">
        <title>Geomonas sp. Red875, isolated from river sediment.</title>
        <authorList>
            <person name="Xu Z."/>
            <person name="Zhang Z."/>
            <person name="Masuda Y."/>
            <person name="Itoh H."/>
            <person name="Senoo K."/>
        </authorList>
    </citation>
    <scope>NUCLEOTIDE SEQUENCE</scope>
    <source>
        <strain evidence="6">Red875</strain>
    </source>
</reference>
<feature type="signal peptide" evidence="4">
    <location>
        <begin position="1"/>
        <end position="29"/>
    </location>
</feature>
<dbReference type="InterPro" id="IPR013783">
    <property type="entry name" value="Ig-like_fold"/>
</dbReference>
<accession>A0A8J7JCU4</accession>
<sequence>MKMRTNIAGAALLAGLFSLFLTGCGNSSATGTTTGTTTAPAAPTAPTGVTATSGINKIVLTWTAVPGATTYHVYWSTDPNVTPATGTKVDVGSWIKYEQVGLYVSQTYYYVVTAVGPGGESAPSQQAATVVATDGQNLYENNCAHCHGPITATTITNGTPDRIQAMIANNTGGMGVLSTLTLDQINTIAAQLPCH</sequence>
<evidence type="ECO:0000313" key="7">
    <source>
        <dbReference type="Proteomes" id="UP000636888"/>
    </source>
</evidence>
<dbReference type="GO" id="GO:0046872">
    <property type="term" value="F:metal ion binding"/>
    <property type="evidence" value="ECO:0007669"/>
    <property type="project" value="UniProtKB-KW"/>
</dbReference>
<dbReference type="RefSeq" id="WP_199384048.1">
    <property type="nucleotide sequence ID" value="NZ_JAEMHM010000008.1"/>
</dbReference>
<dbReference type="GO" id="GO:0009055">
    <property type="term" value="F:electron transfer activity"/>
    <property type="evidence" value="ECO:0007669"/>
    <property type="project" value="InterPro"/>
</dbReference>
<dbReference type="SUPFAM" id="SSF49265">
    <property type="entry name" value="Fibronectin type III"/>
    <property type="match status" value="1"/>
</dbReference>
<dbReference type="PROSITE" id="PS51257">
    <property type="entry name" value="PROKAR_LIPOPROTEIN"/>
    <property type="match status" value="1"/>
</dbReference>
<name>A0A8J7JCU4_9BACT</name>
<dbReference type="PROSITE" id="PS50853">
    <property type="entry name" value="FN3"/>
    <property type="match status" value="1"/>
</dbReference>
<organism evidence="6 7">
    <name type="scientific">Geomesophilobacter sediminis</name>
    <dbReference type="NCBI Taxonomy" id="2798584"/>
    <lineage>
        <taxon>Bacteria</taxon>
        <taxon>Pseudomonadati</taxon>
        <taxon>Thermodesulfobacteriota</taxon>
        <taxon>Desulfuromonadia</taxon>
        <taxon>Geobacterales</taxon>
        <taxon>Geobacteraceae</taxon>
        <taxon>Geomesophilobacter</taxon>
    </lineage>
</organism>
<dbReference type="InterPro" id="IPR003961">
    <property type="entry name" value="FN3_dom"/>
</dbReference>
<evidence type="ECO:0000256" key="1">
    <source>
        <dbReference type="ARBA" id="ARBA00022617"/>
    </source>
</evidence>
<dbReference type="Pfam" id="PF13442">
    <property type="entry name" value="Cytochrome_CBB3"/>
    <property type="match status" value="1"/>
</dbReference>
<keyword evidence="7" id="KW-1185">Reference proteome</keyword>
<proteinExistence type="predicted"/>
<feature type="domain" description="Fibronectin type-III" evidence="5">
    <location>
        <begin position="42"/>
        <end position="135"/>
    </location>
</feature>
<keyword evidence="3" id="KW-0408">Iron</keyword>
<dbReference type="InterPro" id="IPR036909">
    <property type="entry name" value="Cyt_c-like_dom_sf"/>
</dbReference>
<dbReference type="Proteomes" id="UP000636888">
    <property type="component" value="Unassembled WGS sequence"/>
</dbReference>
<dbReference type="EMBL" id="JAEMHM010000008">
    <property type="protein sequence ID" value="MBJ6725151.1"/>
    <property type="molecule type" value="Genomic_DNA"/>
</dbReference>
<evidence type="ECO:0000256" key="3">
    <source>
        <dbReference type="ARBA" id="ARBA00023004"/>
    </source>
</evidence>
<gene>
    <name evidence="6" type="ORF">JFN93_10565</name>
</gene>
<dbReference type="InterPro" id="IPR009056">
    <property type="entry name" value="Cyt_c-like_dom"/>
</dbReference>
<dbReference type="GO" id="GO:0020037">
    <property type="term" value="F:heme binding"/>
    <property type="evidence" value="ECO:0007669"/>
    <property type="project" value="InterPro"/>
</dbReference>
<dbReference type="Gene3D" id="2.60.40.10">
    <property type="entry name" value="Immunoglobulins"/>
    <property type="match status" value="1"/>
</dbReference>
<evidence type="ECO:0000256" key="2">
    <source>
        <dbReference type="ARBA" id="ARBA00022723"/>
    </source>
</evidence>
<evidence type="ECO:0000259" key="5">
    <source>
        <dbReference type="PROSITE" id="PS50853"/>
    </source>
</evidence>
<dbReference type="CDD" id="cd00063">
    <property type="entry name" value="FN3"/>
    <property type="match status" value="1"/>
</dbReference>
<evidence type="ECO:0000313" key="6">
    <source>
        <dbReference type="EMBL" id="MBJ6725151.1"/>
    </source>
</evidence>